<organism evidence="1 2">
    <name type="scientific">Roseovarius nubinhibens</name>
    <dbReference type="NCBI Taxonomy" id="314263"/>
    <lineage>
        <taxon>Bacteria</taxon>
        <taxon>Pseudomonadati</taxon>
        <taxon>Pseudomonadota</taxon>
        <taxon>Alphaproteobacteria</taxon>
        <taxon>Rhodobacterales</taxon>
        <taxon>Roseobacteraceae</taxon>
        <taxon>Roseovarius</taxon>
    </lineage>
</organism>
<comment type="caution">
    <text evidence="1">The sequence shown here is derived from an EMBL/GenBank/DDBJ whole genome shotgun (WGS) entry which is preliminary data.</text>
</comment>
<name>A0A348WEW0_9RHOB</name>
<proteinExistence type="predicted"/>
<dbReference type="Proteomes" id="UP000264719">
    <property type="component" value="Unassembled WGS sequence"/>
</dbReference>
<evidence type="ECO:0000313" key="1">
    <source>
        <dbReference type="EMBL" id="HAR53072.1"/>
    </source>
</evidence>
<reference evidence="1 2" key="1">
    <citation type="journal article" date="2018" name="Nat. Biotechnol.">
        <title>A standardized bacterial taxonomy based on genome phylogeny substantially revises the tree of life.</title>
        <authorList>
            <person name="Parks D.H."/>
            <person name="Chuvochina M."/>
            <person name="Waite D.W."/>
            <person name="Rinke C."/>
            <person name="Skarshewski A."/>
            <person name="Chaumeil P.A."/>
            <person name="Hugenholtz P."/>
        </authorList>
    </citation>
    <scope>NUCLEOTIDE SEQUENCE [LARGE SCALE GENOMIC DNA]</scope>
    <source>
        <strain evidence="1">UBA9169</strain>
    </source>
</reference>
<dbReference type="EMBL" id="DMVW01000136">
    <property type="protein sequence ID" value="HAR53072.1"/>
    <property type="molecule type" value="Genomic_DNA"/>
</dbReference>
<protein>
    <submittedName>
        <fullName evidence="1">Uncharacterized protein</fullName>
    </submittedName>
</protein>
<dbReference type="AlphaFoldDB" id="A0A348WEW0"/>
<accession>A0A348WEW0</accession>
<gene>
    <name evidence="1" type="ORF">DCS45_14515</name>
</gene>
<sequence length="71" mass="8217">MCALQSFVNPGVTLTAQRFMILLKPLQNLDQRYRSPTIFQVFKLTLTGLESRFQDVVCKEQNTIKNRNKPS</sequence>
<evidence type="ECO:0000313" key="2">
    <source>
        <dbReference type="Proteomes" id="UP000264719"/>
    </source>
</evidence>